<dbReference type="GO" id="GO:0003924">
    <property type="term" value="F:GTPase activity"/>
    <property type="evidence" value="ECO:0007669"/>
    <property type="project" value="InterPro"/>
</dbReference>
<proteinExistence type="predicted"/>
<keyword evidence="2" id="KW-0547">Nucleotide-binding</keyword>
<keyword evidence="4" id="KW-0342">GTP-binding</keyword>
<keyword evidence="3" id="KW-0378">Hydrolase</keyword>
<dbReference type="KEGG" id="dfa:DFA_00098"/>
<name>F4PXL0_CACFS</name>
<gene>
    <name evidence="5" type="ORF">DFA_00098</name>
</gene>
<dbReference type="GO" id="GO:0005829">
    <property type="term" value="C:cytosol"/>
    <property type="evidence" value="ECO:0007669"/>
    <property type="project" value="TreeGrafter"/>
</dbReference>
<dbReference type="InterPro" id="IPR043358">
    <property type="entry name" value="GNL1-like"/>
</dbReference>
<dbReference type="OMA" id="WASYFSE"/>
<evidence type="ECO:0000256" key="2">
    <source>
        <dbReference type="ARBA" id="ARBA00022741"/>
    </source>
</evidence>
<organism evidence="5 6">
    <name type="scientific">Cavenderia fasciculata</name>
    <name type="common">Slime mold</name>
    <name type="synonym">Dictyostelium fasciculatum</name>
    <dbReference type="NCBI Taxonomy" id="261658"/>
    <lineage>
        <taxon>Eukaryota</taxon>
        <taxon>Amoebozoa</taxon>
        <taxon>Evosea</taxon>
        <taxon>Eumycetozoa</taxon>
        <taxon>Dictyostelia</taxon>
        <taxon>Acytosteliales</taxon>
        <taxon>Cavenderiaceae</taxon>
        <taxon>Cavenderia</taxon>
    </lineage>
</organism>
<keyword evidence="1" id="KW-0963">Cytoplasm</keyword>
<dbReference type="AlphaFoldDB" id="F4PXL0"/>
<sequence length="184" mass="21504">MAKGKPKRGSNLGKQLIKSKYKKHTLNKETLGMYTTDIDAREERKKQFASQTDSGNMLDQFIEQSEMEQKVFEAEKQNVVVLLKTSSTVMTQEERTQRTLEHQQVMEKNKLFWNSLTIPRRPYWDETTTTEELLLNEKESFYNWRKGLAKLEEEEGLIVTPYEKNPEILFGTQGAGAYRQEEAD</sequence>
<evidence type="ECO:0000256" key="3">
    <source>
        <dbReference type="ARBA" id="ARBA00022801"/>
    </source>
</evidence>
<dbReference type="GO" id="GO:0005525">
    <property type="term" value="F:GTP binding"/>
    <property type="evidence" value="ECO:0007669"/>
    <property type="project" value="UniProtKB-KW"/>
</dbReference>
<dbReference type="OrthoDB" id="61815at2759"/>
<accession>F4PXL0</accession>
<reference evidence="6" key="1">
    <citation type="journal article" date="2011" name="Genome Res.">
        <title>Phylogeny-wide analysis of social amoeba genomes highlights ancient origins for complex intercellular communication.</title>
        <authorList>
            <person name="Heidel A.J."/>
            <person name="Lawal H.M."/>
            <person name="Felder M."/>
            <person name="Schilde C."/>
            <person name="Helps N.R."/>
            <person name="Tunggal B."/>
            <person name="Rivero F."/>
            <person name="John U."/>
            <person name="Schleicher M."/>
            <person name="Eichinger L."/>
            <person name="Platzer M."/>
            <person name="Noegel A.A."/>
            <person name="Schaap P."/>
            <person name="Gloeckner G."/>
        </authorList>
    </citation>
    <scope>NUCLEOTIDE SEQUENCE [LARGE SCALE GENOMIC DNA]</scope>
    <source>
        <strain evidence="6">SH3</strain>
    </source>
</reference>
<evidence type="ECO:0000256" key="4">
    <source>
        <dbReference type="ARBA" id="ARBA00023134"/>
    </source>
</evidence>
<dbReference type="GO" id="GO:0000054">
    <property type="term" value="P:ribosomal subunit export from nucleus"/>
    <property type="evidence" value="ECO:0007669"/>
    <property type="project" value="TreeGrafter"/>
</dbReference>
<dbReference type="GeneID" id="14871615"/>
<dbReference type="PANTHER" id="PTHR45709:SF2">
    <property type="entry name" value="LARGE SUBUNIT GTPASE 1 HOMOLOG"/>
    <property type="match status" value="1"/>
</dbReference>
<evidence type="ECO:0000313" key="6">
    <source>
        <dbReference type="Proteomes" id="UP000007797"/>
    </source>
</evidence>
<protein>
    <submittedName>
        <fullName evidence="5">GTPase</fullName>
    </submittedName>
</protein>
<dbReference type="STRING" id="1054147.F4PXL0"/>
<dbReference type="EMBL" id="GL883014">
    <property type="protein sequence ID" value="EGG19520.1"/>
    <property type="molecule type" value="Genomic_DNA"/>
</dbReference>
<evidence type="ECO:0000313" key="5">
    <source>
        <dbReference type="EMBL" id="EGG19520.1"/>
    </source>
</evidence>
<evidence type="ECO:0000256" key="1">
    <source>
        <dbReference type="ARBA" id="ARBA00022490"/>
    </source>
</evidence>
<keyword evidence="6" id="KW-1185">Reference proteome</keyword>
<dbReference type="Proteomes" id="UP000007797">
    <property type="component" value="Unassembled WGS sequence"/>
</dbReference>
<dbReference type="PANTHER" id="PTHR45709">
    <property type="entry name" value="LARGE SUBUNIT GTPASE 1 HOMOLOG-RELATED"/>
    <property type="match status" value="1"/>
</dbReference>
<dbReference type="RefSeq" id="XP_004357814.1">
    <property type="nucleotide sequence ID" value="XM_004357757.1"/>
</dbReference>